<dbReference type="InterPro" id="IPR014730">
    <property type="entry name" value="ETF_a/b_N"/>
</dbReference>
<dbReference type="CDD" id="cd01714">
    <property type="entry name" value="ETF_beta"/>
    <property type="match status" value="1"/>
</dbReference>
<dbReference type="Proteomes" id="UP000317158">
    <property type="component" value="Unassembled WGS sequence"/>
</dbReference>
<dbReference type="SUPFAM" id="SSF52402">
    <property type="entry name" value="Adenine nucleotide alpha hydrolases-like"/>
    <property type="match status" value="1"/>
</dbReference>
<evidence type="ECO:0000313" key="6">
    <source>
        <dbReference type="Proteomes" id="UP000317158"/>
    </source>
</evidence>
<evidence type="ECO:0000256" key="1">
    <source>
        <dbReference type="ARBA" id="ARBA00007557"/>
    </source>
</evidence>
<dbReference type="InterPro" id="IPR033948">
    <property type="entry name" value="ETF_beta_N"/>
</dbReference>
<dbReference type="Pfam" id="PF01012">
    <property type="entry name" value="ETF"/>
    <property type="match status" value="1"/>
</dbReference>
<dbReference type="PIRSF" id="PIRSF000090">
    <property type="entry name" value="Beta-ETF"/>
    <property type="match status" value="1"/>
</dbReference>
<comment type="caution">
    <text evidence="5">The sequence shown here is derived from an EMBL/GenBank/DDBJ whole genome shotgun (WGS) entry which is preliminary data.</text>
</comment>
<sequence length="255" mass="27618">MDIIVSVRKVPDTAEADVMVEKSGKDIEKSRLTFTINEWDNYAVEEAIQLKEKYGGTVTVITVGPKDVEDILRRSLAMGADKAIRVDMEDPEDAYTLANILSAVIKNQKFDLVLFGAQSGDFNRGVTGVLVARMLGITHAAMVNGIEVLDGSIKASRELEGGLNEVYDIKLPALFTIQTGINEPRYVSISGIRKARKKPLEVLTPSDLGIGSIEPMVRLDKMYLPPPGKLAEFIGGSTEEAAAKLASILKGKGVL</sequence>
<reference evidence="5 6" key="1">
    <citation type="journal article" date="2019" name="Nat. Microbiol.">
        <title>Wide diversity of methane and short-chain alkane metabolisms in uncultured archaea.</title>
        <authorList>
            <person name="Borrel G."/>
            <person name="Adam P.S."/>
            <person name="McKay L.J."/>
            <person name="Chen L.X."/>
            <person name="Sierra-Garcia I.N."/>
            <person name="Sieber C.M."/>
            <person name="Letourneur Q."/>
            <person name="Ghozlane A."/>
            <person name="Andersen G.L."/>
            <person name="Li W.J."/>
            <person name="Hallam S.J."/>
            <person name="Muyzer G."/>
            <person name="de Oliveira V.M."/>
            <person name="Inskeep W.P."/>
            <person name="Banfield J.F."/>
            <person name="Gribaldo S."/>
        </authorList>
    </citation>
    <scope>NUCLEOTIDE SEQUENCE [LARGE SCALE GENOMIC DNA]</scope>
    <source>
        <strain evidence="5">NM1a</strain>
    </source>
</reference>
<dbReference type="EMBL" id="RXIF01000010">
    <property type="protein sequence ID" value="RZN64031.1"/>
    <property type="molecule type" value="Genomic_DNA"/>
</dbReference>
<keyword evidence="2" id="KW-0813">Transport</keyword>
<evidence type="ECO:0000313" key="5">
    <source>
        <dbReference type="EMBL" id="RZN64031.1"/>
    </source>
</evidence>
<keyword evidence="3" id="KW-0249">Electron transport</keyword>
<dbReference type="Gene3D" id="3.40.50.620">
    <property type="entry name" value="HUPs"/>
    <property type="match status" value="1"/>
</dbReference>
<gene>
    <name evidence="5" type="ORF">EF806_05265</name>
</gene>
<comment type="similarity">
    <text evidence="1">Belongs to the ETF beta-subunit/FixA family.</text>
</comment>
<feature type="domain" description="Electron transfer flavoprotein alpha/beta-subunit N-terminal" evidence="4">
    <location>
        <begin position="24"/>
        <end position="212"/>
    </location>
</feature>
<evidence type="ECO:0000259" key="4">
    <source>
        <dbReference type="SMART" id="SM00893"/>
    </source>
</evidence>
<dbReference type="PANTHER" id="PTHR21294">
    <property type="entry name" value="ELECTRON TRANSFER FLAVOPROTEIN BETA-SUBUNIT"/>
    <property type="match status" value="1"/>
</dbReference>
<dbReference type="InterPro" id="IPR012255">
    <property type="entry name" value="ETF_b"/>
</dbReference>
<dbReference type="GO" id="GO:0009055">
    <property type="term" value="F:electron transfer activity"/>
    <property type="evidence" value="ECO:0007669"/>
    <property type="project" value="InterPro"/>
</dbReference>
<evidence type="ECO:0000256" key="3">
    <source>
        <dbReference type="ARBA" id="ARBA00022982"/>
    </source>
</evidence>
<proteinExistence type="inferred from homology"/>
<dbReference type="InterPro" id="IPR014729">
    <property type="entry name" value="Rossmann-like_a/b/a_fold"/>
</dbReference>
<evidence type="ECO:0000256" key="2">
    <source>
        <dbReference type="ARBA" id="ARBA00022448"/>
    </source>
</evidence>
<dbReference type="PANTHER" id="PTHR21294:SF8">
    <property type="entry name" value="ELECTRON TRANSFER FLAVOPROTEIN SUBUNIT BETA"/>
    <property type="match status" value="1"/>
</dbReference>
<organism evidence="5 6">
    <name type="scientific">Methanoliparum thermophilum</name>
    <dbReference type="NCBI Taxonomy" id="2491083"/>
    <lineage>
        <taxon>Archaea</taxon>
        <taxon>Methanobacteriati</taxon>
        <taxon>Methanobacteriota</taxon>
        <taxon>Candidatus Methanoliparia</taxon>
        <taxon>Candidatus Methanoliparales</taxon>
        <taxon>Candidatus Methanoliparaceae</taxon>
        <taxon>Candidatus Methanoliparum</taxon>
    </lineage>
</organism>
<protein>
    <submittedName>
        <fullName evidence="5">Electron transfer flavoprotein beta subunit/FixA family protein</fullName>
    </submittedName>
</protein>
<name>A0A520KR28_METT2</name>
<dbReference type="SMART" id="SM00893">
    <property type="entry name" value="ETF"/>
    <property type="match status" value="1"/>
</dbReference>
<accession>A0A520KR28</accession>
<dbReference type="AlphaFoldDB" id="A0A520KR28"/>